<dbReference type="InterPro" id="IPR002763">
    <property type="entry name" value="DUF72"/>
</dbReference>
<name>A0ABS6PDU3_9PSED</name>
<dbReference type="PANTHER" id="PTHR30348">
    <property type="entry name" value="UNCHARACTERIZED PROTEIN YECE"/>
    <property type="match status" value="1"/>
</dbReference>
<protein>
    <submittedName>
        <fullName evidence="2">DUF72 domain-containing protein</fullName>
    </submittedName>
</protein>
<organism evidence="2 3">
    <name type="scientific">Pseudomonas ekonensis</name>
    <dbReference type="NCBI Taxonomy" id="2842353"/>
    <lineage>
        <taxon>Bacteria</taxon>
        <taxon>Pseudomonadati</taxon>
        <taxon>Pseudomonadota</taxon>
        <taxon>Gammaproteobacteria</taxon>
        <taxon>Pseudomonadales</taxon>
        <taxon>Pseudomonadaceae</taxon>
        <taxon>Pseudomonas</taxon>
    </lineage>
</organism>
<dbReference type="EMBL" id="JAHSTS010000001">
    <property type="protein sequence ID" value="MBV4458630.1"/>
    <property type="molecule type" value="Genomic_DNA"/>
</dbReference>
<dbReference type="PANTHER" id="PTHR30348:SF4">
    <property type="entry name" value="DUF72 DOMAIN-CONTAINING PROTEIN"/>
    <property type="match status" value="1"/>
</dbReference>
<gene>
    <name evidence="2" type="ORF">KVG96_11760</name>
</gene>
<feature type="region of interest" description="Disordered" evidence="1">
    <location>
        <begin position="300"/>
        <end position="320"/>
    </location>
</feature>
<comment type="caution">
    <text evidence="2">The sequence shown here is derived from an EMBL/GenBank/DDBJ whole genome shotgun (WGS) entry which is preliminary data.</text>
</comment>
<dbReference type="RefSeq" id="WP_217892220.1">
    <property type="nucleotide sequence ID" value="NZ_JAHSTS010000001.1"/>
</dbReference>
<reference evidence="2 3" key="1">
    <citation type="submission" date="2021-06" db="EMBL/GenBank/DDBJ databases">
        <title>Updating the genus Pseudomonas: Description of 43 new species and partition of the Pseudomonas putida group.</title>
        <authorList>
            <person name="Girard L."/>
            <person name="Lood C."/>
            <person name="Vandamme P."/>
            <person name="Rokni-Zadeh H."/>
            <person name="Van Noort V."/>
            <person name="Hofte M."/>
            <person name="Lavigne R."/>
            <person name="De Mot R."/>
        </authorList>
    </citation>
    <scope>NUCLEOTIDE SEQUENCE [LARGE SCALE GENOMIC DNA]</scope>
    <source>
        <strain evidence="2 3">COR58</strain>
    </source>
</reference>
<dbReference type="Pfam" id="PF01904">
    <property type="entry name" value="DUF72"/>
    <property type="match status" value="1"/>
</dbReference>
<evidence type="ECO:0000256" key="1">
    <source>
        <dbReference type="SAM" id="MobiDB-lite"/>
    </source>
</evidence>
<accession>A0ABS6PDU3</accession>
<sequence length="320" mass="37256">MGSDVRIGISGWRYAPWRGDFYPEGLIQRKELAFASRAVNSIEINGSFYALQTPDRYADWARQTPDDFVFSVKAPRFITHVKRLRDIEEPLANFFASGVLRLRRKLGPILWQFPPSFRFDENLFDEFLRQLPHTSNAAKRLAKHSHERLHKEGYLESAAGLAVRHAVEIRNESFLTPAFVELLRRHDVALVVADTAGKWPCIEDLTSDFVYMRLHGDRKLYSSGYSEKALQRWHERIELWRRGKQPEDARLVLHKAGRRRKSRDVFCYFDNDIKVRAPYDAHRLLEMLDLTAQLSVTPGTLPEMDSRLHENTDPELPNLK</sequence>
<dbReference type="Proteomes" id="UP000765224">
    <property type="component" value="Unassembled WGS sequence"/>
</dbReference>
<evidence type="ECO:0000313" key="2">
    <source>
        <dbReference type="EMBL" id="MBV4458630.1"/>
    </source>
</evidence>
<proteinExistence type="predicted"/>
<keyword evidence="3" id="KW-1185">Reference proteome</keyword>
<evidence type="ECO:0000313" key="3">
    <source>
        <dbReference type="Proteomes" id="UP000765224"/>
    </source>
</evidence>